<evidence type="ECO:0000313" key="3">
    <source>
        <dbReference type="Proteomes" id="UP001597419"/>
    </source>
</evidence>
<dbReference type="InterPro" id="IPR010982">
    <property type="entry name" value="Lambda_DNA-bd_dom_sf"/>
</dbReference>
<dbReference type="Gene3D" id="1.10.260.40">
    <property type="entry name" value="lambda repressor-like DNA-binding domains"/>
    <property type="match status" value="1"/>
</dbReference>
<reference evidence="3" key="1">
    <citation type="journal article" date="2019" name="Int. J. Syst. Evol. Microbiol.">
        <title>The Global Catalogue of Microorganisms (GCM) 10K type strain sequencing project: providing services to taxonomists for standard genome sequencing and annotation.</title>
        <authorList>
            <consortium name="The Broad Institute Genomics Platform"/>
            <consortium name="The Broad Institute Genome Sequencing Center for Infectious Disease"/>
            <person name="Wu L."/>
            <person name="Ma J."/>
        </authorList>
    </citation>
    <scope>NUCLEOTIDE SEQUENCE [LARGE SCALE GENOMIC DNA]</scope>
    <source>
        <strain evidence="3">CGMCC 4.7643</strain>
    </source>
</reference>
<dbReference type="InterPro" id="IPR043917">
    <property type="entry name" value="DUF5753"/>
</dbReference>
<dbReference type="Pfam" id="PF19054">
    <property type="entry name" value="DUF5753"/>
    <property type="match status" value="1"/>
</dbReference>
<accession>A0ABW5G6X8</accession>
<dbReference type="PROSITE" id="PS50943">
    <property type="entry name" value="HTH_CROC1"/>
    <property type="match status" value="1"/>
</dbReference>
<dbReference type="InterPro" id="IPR001387">
    <property type="entry name" value="Cro/C1-type_HTH"/>
</dbReference>
<evidence type="ECO:0000259" key="1">
    <source>
        <dbReference type="PROSITE" id="PS50943"/>
    </source>
</evidence>
<dbReference type="CDD" id="cd00093">
    <property type="entry name" value="HTH_XRE"/>
    <property type="match status" value="1"/>
</dbReference>
<dbReference type="Pfam" id="PF13560">
    <property type="entry name" value="HTH_31"/>
    <property type="match status" value="1"/>
</dbReference>
<dbReference type="SMART" id="SM00530">
    <property type="entry name" value="HTH_XRE"/>
    <property type="match status" value="1"/>
</dbReference>
<keyword evidence="3" id="KW-1185">Reference proteome</keyword>
<protein>
    <submittedName>
        <fullName evidence="2">Helix-turn-helix transcriptional regulator</fullName>
    </submittedName>
</protein>
<sequence>MAGSKRPRSQAAAALGAELKEIREGRDVTTRELAVMLGRKPTDSGLISRWESGERVPKPDDVARVIEALDIEGDEAADLMASVNGARAGGRWVAFTLPERRQQLNAVLATERTATTVVHVAPLIIPGLLQTSDVIRSMMVEGGVPADEIDERVMVRIGRRELITRREPAQLNVLLGESAIRQVLGGPAVMAEQLRYLREMAELPNVEIRAVANSAGWTPALTGAFILLESETEQPVVSVELNGCGLLLQDLGDIEVHRRAAEAVRMKAMSPARTAKLIAEVIAELEEAK</sequence>
<dbReference type="EMBL" id="JBHUKU010000002">
    <property type="protein sequence ID" value="MFD2457261.1"/>
    <property type="molecule type" value="Genomic_DNA"/>
</dbReference>
<dbReference type="Proteomes" id="UP001597419">
    <property type="component" value="Unassembled WGS sequence"/>
</dbReference>
<proteinExistence type="predicted"/>
<dbReference type="SUPFAM" id="SSF47413">
    <property type="entry name" value="lambda repressor-like DNA-binding domains"/>
    <property type="match status" value="1"/>
</dbReference>
<feature type="domain" description="HTH cro/C1-type" evidence="1">
    <location>
        <begin position="19"/>
        <end position="76"/>
    </location>
</feature>
<organism evidence="2 3">
    <name type="scientific">Amycolatopsis samaneae</name>
    <dbReference type="NCBI Taxonomy" id="664691"/>
    <lineage>
        <taxon>Bacteria</taxon>
        <taxon>Bacillati</taxon>
        <taxon>Actinomycetota</taxon>
        <taxon>Actinomycetes</taxon>
        <taxon>Pseudonocardiales</taxon>
        <taxon>Pseudonocardiaceae</taxon>
        <taxon>Amycolatopsis</taxon>
    </lineage>
</organism>
<name>A0ABW5G6X8_9PSEU</name>
<gene>
    <name evidence="2" type="ORF">ACFSYJ_01555</name>
</gene>
<evidence type="ECO:0000313" key="2">
    <source>
        <dbReference type="EMBL" id="MFD2457261.1"/>
    </source>
</evidence>
<dbReference type="RefSeq" id="WP_345388416.1">
    <property type="nucleotide sequence ID" value="NZ_BAABHG010000003.1"/>
</dbReference>
<comment type="caution">
    <text evidence="2">The sequence shown here is derived from an EMBL/GenBank/DDBJ whole genome shotgun (WGS) entry which is preliminary data.</text>
</comment>